<evidence type="ECO:0000313" key="12">
    <source>
        <dbReference type="EMBL" id="NFF88723.1"/>
    </source>
</evidence>
<keyword evidence="3" id="KW-0132">Cell division</keyword>
<dbReference type="GO" id="GO:0007059">
    <property type="term" value="P:chromosome segregation"/>
    <property type="evidence" value="ECO:0007669"/>
    <property type="project" value="UniProtKB-KW"/>
</dbReference>
<keyword evidence="6 9" id="KW-0238">DNA-binding</keyword>
<keyword evidence="4" id="KW-0159">Chromosome partition</keyword>
<sequence>MSKSLDEQLIEIENKLPRYVKEYSKRISTTTSTKTNIAYLKDIQTFLQYCSTKLFKSKDIKDISINDLDSLSDIDIYDYLNYLGKYTTTFYNKAGDPVTKTYTNSESGKCRKLSAIKSLYKKLFEQNLVKNNPVLTVNQKNPDYIGIRDRLTKEEVQALLDTVMKGLNIDTKLCKKAYERNKIRDTSIMLILMYSGIRVSELANLNISDIDISNSTMTILRKGQKRDKIPFPDVVADYLNEYINIRKNMRDISTNALFVSQFKSRITLKSIENLIKKYGDRSNITKKLTPHTLRRTFLTKFYNDTKDADATRRVAGHSNVNITLKYYASTSDEQFKQQLYKFSY</sequence>
<evidence type="ECO:0008006" key="16">
    <source>
        <dbReference type="Google" id="ProtNLM"/>
    </source>
</evidence>
<evidence type="ECO:0000256" key="9">
    <source>
        <dbReference type="PROSITE-ProRule" id="PRU01248"/>
    </source>
</evidence>
<feature type="domain" description="Tyr recombinase" evidence="10">
    <location>
        <begin position="146"/>
        <end position="341"/>
    </location>
</feature>
<evidence type="ECO:0000256" key="2">
    <source>
        <dbReference type="ARBA" id="ARBA00022490"/>
    </source>
</evidence>
<dbReference type="InterPro" id="IPR002104">
    <property type="entry name" value="Integrase_catalytic"/>
</dbReference>
<comment type="subcellular location">
    <subcellularLocation>
        <location evidence="1">Cytoplasm</location>
    </subcellularLocation>
</comment>
<evidence type="ECO:0000256" key="3">
    <source>
        <dbReference type="ARBA" id="ARBA00022618"/>
    </source>
</evidence>
<evidence type="ECO:0000256" key="8">
    <source>
        <dbReference type="ARBA" id="ARBA00023306"/>
    </source>
</evidence>
<keyword evidence="2" id="KW-0963">Cytoplasm</keyword>
<dbReference type="Proteomes" id="UP000476820">
    <property type="component" value="Unassembled WGS sequence"/>
</dbReference>
<evidence type="ECO:0000256" key="1">
    <source>
        <dbReference type="ARBA" id="ARBA00004496"/>
    </source>
</evidence>
<evidence type="ECO:0000256" key="4">
    <source>
        <dbReference type="ARBA" id="ARBA00022829"/>
    </source>
</evidence>
<dbReference type="AlphaFoldDB" id="A0A0M1M2I6"/>
<dbReference type="EMBL" id="SWVK01000034">
    <property type="protein sequence ID" value="NFN36841.1"/>
    <property type="molecule type" value="Genomic_DNA"/>
</dbReference>
<dbReference type="PROSITE" id="PS51900">
    <property type="entry name" value="CB"/>
    <property type="match status" value="1"/>
</dbReference>
<proteinExistence type="predicted"/>
<dbReference type="PANTHER" id="PTHR30349">
    <property type="entry name" value="PHAGE INTEGRASE-RELATED"/>
    <property type="match status" value="1"/>
</dbReference>
<keyword evidence="5" id="KW-0229">DNA integration</keyword>
<dbReference type="InterPro" id="IPR044068">
    <property type="entry name" value="CB"/>
</dbReference>
<dbReference type="GO" id="GO:0051301">
    <property type="term" value="P:cell division"/>
    <property type="evidence" value="ECO:0007669"/>
    <property type="project" value="UniProtKB-KW"/>
</dbReference>
<dbReference type="OrthoDB" id="184666at2"/>
<dbReference type="Pfam" id="PF00589">
    <property type="entry name" value="Phage_integrase"/>
    <property type="match status" value="1"/>
</dbReference>
<evidence type="ECO:0000256" key="6">
    <source>
        <dbReference type="ARBA" id="ARBA00023125"/>
    </source>
</evidence>
<dbReference type="GO" id="GO:0006310">
    <property type="term" value="P:DNA recombination"/>
    <property type="evidence" value="ECO:0007669"/>
    <property type="project" value="UniProtKB-KW"/>
</dbReference>
<evidence type="ECO:0000256" key="5">
    <source>
        <dbReference type="ARBA" id="ARBA00022908"/>
    </source>
</evidence>
<evidence type="ECO:0000313" key="13">
    <source>
        <dbReference type="EMBL" id="NFN36841.1"/>
    </source>
</evidence>
<dbReference type="Gene3D" id="1.10.150.130">
    <property type="match status" value="1"/>
</dbReference>
<feature type="domain" description="Core-binding (CB)" evidence="11">
    <location>
        <begin position="14"/>
        <end position="124"/>
    </location>
</feature>
<reference evidence="14 15" key="1">
    <citation type="submission" date="2019-04" db="EMBL/GenBank/DDBJ databases">
        <title>Genome sequencing of Clostridium botulinum Groups I-IV and Clostridium butyricum.</title>
        <authorList>
            <person name="Brunt J."/>
            <person name="Van Vliet A.H.M."/>
            <person name="Stringer S.C."/>
            <person name="Carter A.T."/>
            <person name="Peck M.W."/>
        </authorList>
    </citation>
    <scope>NUCLEOTIDE SEQUENCE [LARGE SCALE GENOMIC DNA]</scope>
    <source>
        <strain evidence="12 15">1605</strain>
        <strain evidence="13 14">CB-K-33E</strain>
    </source>
</reference>
<keyword evidence="8" id="KW-0131">Cell cycle</keyword>
<evidence type="ECO:0000313" key="14">
    <source>
        <dbReference type="Proteomes" id="UP000473681"/>
    </source>
</evidence>
<evidence type="ECO:0000259" key="11">
    <source>
        <dbReference type="PROSITE" id="PS51900"/>
    </source>
</evidence>
<dbReference type="InterPro" id="IPR010998">
    <property type="entry name" value="Integrase_recombinase_N"/>
</dbReference>
<name>A0A0M1M2I6_CLOBO</name>
<dbReference type="InterPro" id="IPR011010">
    <property type="entry name" value="DNA_brk_join_enz"/>
</dbReference>
<organism evidence="12 15">
    <name type="scientific">Clostridium botulinum</name>
    <dbReference type="NCBI Taxonomy" id="1491"/>
    <lineage>
        <taxon>Bacteria</taxon>
        <taxon>Bacillati</taxon>
        <taxon>Bacillota</taxon>
        <taxon>Clostridia</taxon>
        <taxon>Eubacteriales</taxon>
        <taxon>Clostridiaceae</taxon>
        <taxon>Clostridium</taxon>
    </lineage>
</organism>
<dbReference type="RefSeq" id="WP_017826623.1">
    <property type="nucleotide sequence ID" value="NZ_KT897275.1"/>
</dbReference>
<accession>A0A0M1M2I6</accession>
<protein>
    <recommendedName>
        <fullName evidence="16">Integrase</fullName>
    </recommendedName>
</protein>
<dbReference type="SUPFAM" id="SSF56349">
    <property type="entry name" value="DNA breaking-rejoining enzymes"/>
    <property type="match status" value="1"/>
</dbReference>
<comment type="caution">
    <text evidence="12">The sequence shown here is derived from an EMBL/GenBank/DDBJ whole genome shotgun (WGS) entry which is preliminary data.</text>
</comment>
<dbReference type="PANTHER" id="PTHR30349:SF77">
    <property type="entry name" value="TYROSINE RECOMBINASE XERC"/>
    <property type="match status" value="1"/>
</dbReference>
<dbReference type="InterPro" id="IPR050090">
    <property type="entry name" value="Tyrosine_recombinase_XerCD"/>
</dbReference>
<evidence type="ECO:0000256" key="7">
    <source>
        <dbReference type="ARBA" id="ARBA00023172"/>
    </source>
</evidence>
<keyword evidence="7" id="KW-0233">DNA recombination</keyword>
<evidence type="ECO:0000313" key="15">
    <source>
        <dbReference type="Proteomes" id="UP000476820"/>
    </source>
</evidence>
<dbReference type="PROSITE" id="PS51898">
    <property type="entry name" value="TYR_RECOMBINASE"/>
    <property type="match status" value="1"/>
</dbReference>
<dbReference type="EMBL" id="SWOV01000037">
    <property type="protein sequence ID" value="NFF88723.1"/>
    <property type="molecule type" value="Genomic_DNA"/>
</dbReference>
<evidence type="ECO:0000259" key="10">
    <source>
        <dbReference type="PROSITE" id="PS51898"/>
    </source>
</evidence>
<dbReference type="Gene3D" id="1.10.443.10">
    <property type="entry name" value="Intergrase catalytic core"/>
    <property type="match status" value="1"/>
</dbReference>
<dbReference type="InterPro" id="IPR013762">
    <property type="entry name" value="Integrase-like_cat_sf"/>
</dbReference>
<dbReference type="GO" id="GO:0005737">
    <property type="term" value="C:cytoplasm"/>
    <property type="evidence" value="ECO:0007669"/>
    <property type="project" value="UniProtKB-SubCell"/>
</dbReference>
<dbReference type="GO" id="GO:0015074">
    <property type="term" value="P:DNA integration"/>
    <property type="evidence" value="ECO:0007669"/>
    <property type="project" value="UniProtKB-KW"/>
</dbReference>
<gene>
    <name evidence="12" type="ORF">FC774_12735</name>
    <name evidence="13" type="ORF">FDB51_17380</name>
</gene>
<dbReference type="Proteomes" id="UP000473681">
    <property type="component" value="Unassembled WGS sequence"/>
</dbReference>
<dbReference type="GO" id="GO:0003677">
    <property type="term" value="F:DNA binding"/>
    <property type="evidence" value="ECO:0007669"/>
    <property type="project" value="UniProtKB-UniRule"/>
</dbReference>